<dbReference type="AlphaFoldDB" id="A0A7X9IJZ4"/>
<reference evidence="2 3" key="1">
    <citation type="journal article" date="2020" name="Biotechnol. Biofuels">
        <title>New insights from the biogas microbiome by comprehensive genome-resolved metagenomics of nearly 1600 species originating from multiple anaerobic digesters.</title>
        <authorList>
            <person name="Campanaro S."/>
            <person name="Treu L."/>
            <person name="Rodriguez-R L.M."/>
            <person name="Kovalovszki A."/>
            <person name="Ziels R.M."/>
            <person name="Maus I."/>
            <person name="Zhu X."/>
            <person name="Kougias P.G."/>
            <person name="Basile A."/>
            <person name="Luo G."/>
            <person name="Schluter A."/>
            <person name="Konstantinidis K.T."/>
            <person name="Angelidaki I."/>
        </authorList>
    </citation>
    <scope>NUCLEOTIDE SEQUENCE [LARGE SCALE GENOMIC DNA]</scope>
    <source>
        <strain evidence="2">AS27yjCOA_65</strain>
    </source>
</reference>
<keyword evidence="1" id="KW-0812">Transmembrane</keyword>
<accession>A0A7X9IJZ4</accession>
<dbReference type="EMBL" id="JAAZON010000228">
    <property type="protein sequence ID" value="NMC62579.1"/>
    <property type="molecule type" value="Genomic_DNA"/>
</dbReference>
<name>A0A7X9IJZ4_9DELT</name>
<comment type="caution">
    <text evidence="2">The sequence shown here is derived from an EMBL/GenBank/DDBJ whole genome shotgun (WGS) entry which is preliminary data.</text>
</comment>
<keyword evidence="1" id="KW-1133">Transmembrane helix</keyword>
<proteinExistence type="predicted"/>
<gene>
    <name evidence="2" type="ORF">GYA55_05355</name>
</gene>
<feature type="transmembrane region" description="Helical" evidence="1">
    <location>
        <begin position="20"/>
        <end position="43"/>
    </location>
</feature>
<evidence type="ECO:0000313" key="3">
    <source>
        <dbReference type="Proteomes" id="UP000524246"/>
    </source>
</evidence>
<organism evidence="2 3">
    <name type="scientific">SAR324 cluster bacterium</name>
    <dbReference type="NCBI Taxonomy" id="2024889"/>
    <lineage>
        <taxon>Bacteria</taxon>
        <taxon>Deltaproteobacteria</taxon>
        <taxon>SAR324 cluster</taxon>
    </lineage>
</organism>
<evidence type="ECO:0000313" key="2">
    <source>
        <dbReference type="EMBL" id="NMC62579.1"/>
    </source>
</evidence>
<dbReference type="Proteomes" id="UP000524246">
    <property type="component" value="Unassembled WGS sequence"/>
</dbReference>
<protein>
    <submittedName>
        <fullName evidence="2">Uncharacterized protein</fullName>
    </submittedName>
</protein>
<sequence length="530" mass="59665">MQGLKISHDFIPERASMSLIIAAIVLPTLFFIFSLSLDLHSYLTMQNYSQKVLDETGLYSYRFLRAGPVQGEDPAVLAAKSYLLRYKSIGAFTTVKREGDVLVLEYQGRAPLFFANFLSKNTSNDSKDSSPSLYLPVNARTRVRGSVFDSVVVVDRSYYLAPGLWSEDHKAWGDSNSWEGSSLFESDFPIVLQSEPSKITVGKRVATQQCFNPIFSSLKLAAANLFIALQSYSLNNTAIVFYPSLHGHTSVLRRLWQKERYPEASFQEEQNLFFEDSAIDSSSDEASSGSSPIVENRHCAAVSEDTSSPRHYWFPERQGSADNPLGGKPSMISSKDWTYNAFLFDSQLRASEVIWSRAVMQGTQNHAELNFAGVLDDLVSVVFELGSNEARGGLRNRALKNIFIFSGDVPRYKNIRFGDQNDLPLRTSLKNSIKRYGDLLEHWNKRSAQGGDPSSLSIYYIIYHTTTSPFAIEESRISKFRSFLKEASLINEHQSSFFNIQLIRTENLNGIENELLNILLLKQKSGVLSW</sequence>
<evidence type="ECO:0000256" key="1">
    <source>
        <dbReference type="SAM" id="Phobius"/>
    </source>
</evidence>
<keyword evidence="1" id="KW-0472">Membrane</keyword>